<dbReference type="AlphaFoldDB" id="A0A654FM40"/>
<evidence type="ECO:0000313" key="1">
    <source>
        <dbReference type="EMBL" id="VYS61896.1"/>
    </source>
</evidence>
<gene>
    <name evidence="1" type="ORF">AN1_LOCUS17325</name>
</gene>
<reference evidence="1 2" key="1">
    <citation type="submission" date="2019-11" db="EMBL/GenBank/DDBJ databases">
        <authorList>
            <person name="Jiao W.-B."/>
            <person name="Schneeberger K."/>
        </authorList>
    </citation>
    <scope>NUCLEOTIDE SEQUENCE [LARGE SCALE GENOMIC DNA]</scope>
    <source>
        <strain evidence="2">cv. An-1</strain>
    </source>
</reference>
<proteinExistence type="predicted"/>
<sequence length="115" mass="12974">MSIHLNHGVFPYLKFVFGGFSHRRDLRFSTDEVSSNLWFGEVIWVFDPGINRQILLSEGIGIDNNFLFSNTWSGDGDVLAVQRSVYSCSWSNDGDVLAVKRSIYSGSMEKSNHGH</sequence>
<organism evidence="1 2">
    <name type="scientific">Arabidopsis thaliana</name>
    <name type="common">Mouse-ear cress</name>
    <dbReference type="NCBI Taxonomy" id="3702"/>
    <lineage>
        <taxon>Eukaryota</taxon>
        <taxon>Viridiplantae</taxon>
        <taxon>Streptophyta</taxon>
        <taxon>Embryophyta</taxon>
        <taxon>Tracheophyta</taxon>
        <taxon>Spermatophyta</taxon>
        <taxon>Magnoliopsida</taxon>
        <taxon>eudicotyledons</taxon>
        <taxon>Gunneridae</taxon>
        <taxon>Pentapetalae</taxon>
        <taxon>rosids</taxon>
        <taxon>malvids</taxon>
        <taxon>Brassicales</taxon>
        <taxon>Brassicaceae</taxon>
        <taxon>Camelineae</taxon>
        <taxon>Arabidopsis</taxon>
    </lineage>
</organism>
<protein>
    <submittedName>
        <fullName evidence="1">Uncharacterized protein</fullName>
    </submittedName>
</protein>
<evidence type="ECO:0000313" key="2">
    <source>
        <dbReference type="Proteomes" id="UP000426265"/>
    </source>
</evidence>
<accession>A0A654FM40</accession>
<dbReference type="Proteomes" id="UP000426265">
    <property type="component" value="Unassembled WGS sequence"/>
</dbReference>
<dbReference type="EMBL" id="CACRSJ010000109">
    <property type="protein sequence ID" value="VYS61896.1"/>
    <property type="molecule type" value="Genomic_DNA"/>
</dbReference>
<name>A0A654FM40_ARATH</name>